<evidence type="ECO:0000313" key="4">
    <source>
        <dbReference type="Proteomes" id="UP000054985"/>
    </source>
</evidence>
<dbReference type="EMBL" id="LNYN01000014">
    <property type="protein sequence ID" value="KTD35353.1"/>
    <property type="molecule type" value="Genomic_DNA"/>
</dbReference>
<organism evidence="3 5">
    <name type="scientific">Legionella moravica</name>
    <dbReference type="NCBI Taxonomy" id="39962"/>
    <lineage>
        <taxon>Bacteria</taxon>
        <taxon>Pseudomonadati</taxon>
        <taxon>Pseudomonadota</taxon>
        <taxon>Gammaproteobacteria</taxon>
        <taxon>Legionellales</taxon>
        <taxon>Legionellaceae</taxon>
        <taxon>Legionella</taxon>
    </lineage>
</organism>
<evidence type="ECO:0000313" key="5">
    <source>
        <dbReference type="Proteomes" id="UP000254040"/>
    </source>
</evidence>
<dbReference type="STRING" id="39962.Lmor_0800"/>
<feature type="transmembrane region" description="Helical" evidence="1">
    <location>
        <begin position="20"/>
        <end position="41"/>
    </location>
</feature>
<accession>A0A378JY62</accession>
<keyword evidence="1" id="KW-1133">Transmembrane helix</keyword>
<dbReference type="RefSeq" id="WP_028384088.1">
    <property type="nucleotide sequence ID" value="NZ_CAAAJG010000002.1"/>
</dbReference>
<evidence type="ECO:0008006" key="6">
    <source>
        <dbReference type="Google" id="ProtNLM"/>
    </source>
</evidence>
<keyword evidence="1" id="KW-0472">Membrane</keyword>
<keyword evidence="1" id="KW-0812">Transmembrane</keyword>
<reference evidence="3 5" key="2">
    <citation type="submission" date="2018-06" db="EMBL/GenBank/DDBJ databases">
        <authorList>
            <consortium name="Pathogen Informatics"/>
            <person name="Doyle S."/>
        </authorList>
    </citation>
    <scope>NUCLEOTIDE SEQUENCE [LARGE SCALE GENOMIC DNA]</scope>
    <source>
        <strain evidence="3 5">NCTC12239</strain>
    </source>
</reference>
<sequence>MKIFRNGRLAPPANMYLHLIRNWFIGMSLIVAALGTGMLGYHVFEGMSWIDSFLNASMILSGMGPAATLVTSSGKLFAGVYALFSGLAFIAIVVIMLSPVIHRFFRKIHMESAASKD</sequence>
<evidence type="ECO:0000313" key="2">
    <source>
        <dbReference type="EMBL" id="KTD35353.1"/>
    </source>
</evidence>
<dbReference type="Gene3D" id="1.10.287.70">
    <property type="match status" value="1"/>
</dbReference>
<evidence type="ECO:0000256" key="1">
    <source>
        <dbReference type="SAM" id="Phobius"/>
    </source>
</evidence>
<evidence type="ECO:0000313" key="3">
    <source>
        <dbReference type="EMBL" id="STX61959.1"/>
    </source>
</evidence>
<reference evidence="2 4" key="1">
    <citation type="submission" date="2015-11" db="EMBL/GenBank/DDBJ databases">
        <title>Genomic analysis of 38 Legionella species identifies large and diverse effector repertoires.</title>
        <authorList>
            <person name="Burstein D."/>
            <person name="Amaro F."/>
            <person name="Zusman T."/>
            <person name="Lifshitz Z."/>
            <person name="Cohen O."/>
            <person name="Gilbert J.A."/>
            <person name="Pupko T."/>
            <person name="Shuman H.A."/>
            <person name="Segal G."/>
        </authorList>
    </citation>
    <scope>NUCLEOTIDE SEQUENCE [LARGE SCALE GENOMIC DNA]</scope>
    <source>
        <strain evidence="2 4">ATCC 43877</strain>
    </source>
</reference>
<name>A0A378JY62_9GAMM</name>
<dbReference type="OrthoDB" id="465094at2"/>
<dbReference type="Proteomes" id="UP000254040">
    <property type="component" value="Unassembled WGS sequence"/>
</dbReference>
<dbReference type="EMBL" id="UGOG01000001">
    <property type="protein sequence ID" value="STX61959.1"/>
    <property type="molecule type" value="Genomic_DNA"/>
</dbReference>
<dbReference type="Proteomes" id="UP000054985">
    <property type="component" value="Unassembled WGS sequence"/>
</dbReference>
<gene>
    <name evidence="2" type="ORF">Lmor_0800</name>
    <name evidence="3" type="ORF">NCTC12239_00877</name>
</gene>
<feature type="transmembrane region" description="Helical" evidence="1">
    <location>
        <begin position="76"/>
        <end position="101"/>
    </location>
</feature>
<proteinExistence type="predicted"/>
<dbReference type="AlphaFoldDB" id="A0A378JY62"/>
<protein>
    <recommendedName>
        <fullName evidence="6">Potassium channel domain-containing protein</fullName>
    </recommendedName>
</protein>
<keyword evidence="4" id="KW-1185">Reference proteome</keyword>